<sequence>MKTARLTVAALAAALALTATPLASAMPGGGHAKPKHLDLGNKDNRQSFTVHKGEEIDIHLSGEQNESSTWEWSTPTAADDKLLHRDTARMLPNGDATAVFHARADGTTTLDSQFRCRSRSSGQVCSHAVVQWQVTVKVRK</sequence>
<organism evidence="2 3">
    <name type="scientific">Streptomyces morookaense</name>
    <name type="common">Streptoverticillium morookaense</name>
    <dbReference type="NCBI Taxonomy" id="1970"/>
    <lineage>
        <taxon>Bacteria</taxon>
        <taxon>Bacillati</taxon>
        <taxon>Actinomycetota</taxon>
        <taxon>Actinomycetes</taxon>
        <taxon>Kitasatosporales</taxon>
        <taxon>Streptomycetaceae</taxon>
        <taxon>Streptomyces</taxon>
    </lineage>
</organism>
<gene>
    <name evidence="2" type="ORF">HG542_22895</name>
</gene>
<feature type="signal peptide" evidence="1">
    <location>
        <begin position="1"/>
        <end position="25"/>
    </location>
</feature>
<evidence type="ECO:0008006" key="4">
    <source>
        <dbReference type="Google" id="ProtNLM"/>
    </source>
</evidence>
<evidence type="ECO:0000313" key="3">
    <source>
        <dbReference type="Proteomes" id="UP000587462"/>
    </source>
</evidence>
<accession>A0A7Y7B7T1</accession>
<comment type="caution">
    <text evidence="2">The sequence shown here is derived from an EMBL/GenBank/DDBJ whole genome shotgun (WGS) entry which is preliminary data.</text>
</comment>
<dbReference type="Proteomes" id="UP000587462">
    <property type="component" value="Unassembled WGS sequence"/>
</dbReference>
<proteinExistence type="predicted"/>
<dbReference type="AlphaFoldDB" id="A0A7Y7B7T1"/>
<feature type="chain" id="PRO_5031408471" description="Proteinase inhibitor I42 chagasin domain-containing protein" evidence="1">
    <location>
        <begin position="26"/>
        <end position="140"/>
    </location>
</feature>
<protein>
    <recommendedName>
        <fullName evidence="4">Proteinase inhibitor I42 chagasin domain-containing protein</fullName>
    </recommendedName>
</protein>
<evidence type="ECO:0000256" key="1">
    <source>
        <dbReference type="SAM" id="SignalP"/>
    </source>
</evidence>
<dbReference type="RefSeq" id="WP_171084428.1">
    <property type="nucleotide sequence ID" value="NZ_BNBU01000011.1"/>
</dbReference>
<keyword evidence="3" id="KW-1185">Reference proteome</keyword>
<dbReference type="EMBL" id="JABBXF010000056">
    <property type="protein sequence ID" value="NVK80485.1"/>
    <property type="molecule type" value="Genomic_DNA"/>
</dbReference>
<keyword evidence="1" id="KW-0732">Signal</keyword>
<evidence type="ECO:0000313" key="2">
    <source>
        <dbReference type="EMBL" id="NVK80485.1"/>
    </source>
</evidence>
<reference evidence="2 3" key="1">
    <citation type="submission" date="2020-04" db="EMBL/GenBank/DDBJ databases">
        <title>Draft Genome Sequence of Streptomyces morookaense DSM 40503, an 8-azaguanine-producing strain.</title>
        <authorList>
            <person name="Qi J."/>
            <person name="Gao J.-M."/>
        </authorList>
    </citation>
    <scope>NUCLEOTIDE SEQUENCE [LARGE SCALE GENOMIC DNA]</scope>
    <source>
        <strain evidence="2 3">DSM 40503</strain>
    </source>
</reference>
<name>A0A7Y7B7T1_STRMO</name>